<feature type="compositionally biased region" description="Polar residues" evidence="10">
    <location>
        <begin position="285"/>
        <end position="294"/>
    </location>
</feature>
<protein>
    <recommendedName>
        <fullName evidence="9">4,4'-diaponeurosporenoate glycosyltransferase</fullName>
    </recommendedName>
</protein>
<proteinExistence type="inferred from homology"/>
<name>A0ABV6MCS6_9ACTN</name>
<accession>A0ABV6MCS6</accession>
<evidence type="ECO:0000256" key="6">
    <source>
        <dbReference type="ARBA" id="ARBA00037281"/>
    </source>
</evidence>
<keyword evidence="3 12" id="KW-0328">Glycosyltransferase</keyword>
<sequence>MTSVVIAAHNEAAVIGRCLDTLLADAKPGEFDITVVANGCSDQTAAVAASRPGVRVLDLATPGKPGALNAGDEVAVGFPRVYLDADIVLTTAGLRLVAAAVADQAPGAPLAAVPRRELDLTGRPMLVRGYFAINKRLPVFQDGLFGRGVIALSAAARARFDRFPDLVADDLFLDSQYSKAEKRQVDTVTARIATPRRTRDLIRRLTRVRRGNAAMRAASGTTVVPVAVRPAARTSWLRDVVLPRPWLAPAAVCYVAITVLAAFSARRAGQATAWERDDSSRQEELQTPSGRHSA</sequence>
<dbReference type="Gene3D" id="3.90.550.10">
    <property type="entry name" value="Spore Coat Polysaccharide Biosynthesis Protein SpsA, Chain A"/>
    <property type="match status" value="1"/>
</dbReference>
<evidence type="ECO:0000256" key="7">
    <source>
        <dbReference type="ARBA" id="ARBA00037904"/>
    </source>
</evidence>
<dbReference type="EMBL" id="JBHLUH010000068">
    <property type="protein sequence ID" value="MFC0532188.1"/>
    <property type="molecule type" value="Genomic_DNA"/>
</dbReference>
<keyword evidence="4 12" id="KW-0808">Transferase</keyword>
<organism evidence="12 13">
    <name type="scientific">Phytohabitans kaempferiae</name>
    <dbReference type="NCBI Taxonomy" id="1620943"/>
    <lineage>
        <taxon>Bacteria</taxon>
        <taxon>Bacillati</taxon>
        <taxon>Actinomycetota</taxon>
        <taxon>Actinomycetes</taxon>
        <taxon>Micromonosporales</taxon>
        <taxon>Micromonosporaceae</taxon>
    </lineage>
</organism>
<keyword evidence="5" id="KW-0472">Membrane</keyword>
<feature type="compositionally biased region" description="Basic and acidic residues" evidence="10">
    <location>
        <begin position="274"/>
        <end position="284"/>
    </location>
</feature>
<keyword evidence="2" id="KW-1003">Cell membrane</keyword>
<reference evidence="12 13" key="1">
    <citation type="submission" date="2024-09" db="EMBL/GenBank/DDBJ databases">
        <authorList>
            <person name="Sun Q."/>
            <person name="Mori K."/>
        </authorList>
    </citation>
    <scope>NUCLEOTIDE SEQUENCE [LARGE SCALE GENOMIC DNA]</scope>
    <source>
        <strain evidence="12 13">TBRC 3947</strain>
    </source>
</reference>
<dbReference type="PANTHER" id="PTHR43646">
    <property type="entry name" value="GLYCOSYLTRANSFERASE"/>
    <property type="match status" value="1"/>
</dbReference>
<keyword evidence="13" id="KW-1185">Reference proteome</keyword>
<dbReference type="GO" id="GO:0016757">
    <property type="term" value="F:glycosyltransferase activity"/>
    <property type="evidence" value="ECO:0007669"/>
    <property type="project" value="UniProtKB-KW"/>
</dbReference>
<evidence type="ECO:0000256" key="9">
    <source>
        <dbReference type="ARBA" id="ARBA00040345"/>
    </source>
</evidence>
<evidence type="ECO:0000313" key="13">
    <source>
        <dbReference type="Proteomes" id="UP001589867"/>
    </source>
</evidence>
<comment type="caution">
    <text evidence="12">The sequence shown here is derived from an EMBL/GenBank/DDBJ whole genome shotgun (WGS) entry which is preliminary data.</text>
</comment>
<comment type="subcellular location">
    <subcellularLocation>
        <location evidence="1">Cell membrane</location>
    </subcellularLocation>
</comment>
<evidence type="ECO:0000256" key="10">
    <source>
        <dbReference type="SAM" id="MobiDB-lite"/>
    </source>
</evidence>
<evidence type="ECO:0000256" key="1">
    <source>
        <dbReference type="ARBA" id="ARBA00004236"/>
    </source>
</evidence>
<dbReference type="PANTHER" id="PTHR43646:SF2">
    <property type="entry name" value="GLYCOSYLTRANSFERASE 2-LIKE DOMAIN-CONTAINING PROTEIN"/>
    <property type="match status" value="1"/>
</dbReference>
<dbReference type="InterPro" id="IPR001173">
    <property type="entry name" value="Glyco_trans_2-like"/>
</dbReference>
<dbReference type="InterPro" id="IPR029044">
    <property type="entry name" value="Nucleotide-diphossugar_trans"/>
</dbReference>
<evidence type="ECO:0000313" key="12">
    <source>
        <dbReference type="EMBL" id="MFC0532188.1"/>
    </source>
</evidence>
<dbReference type="Pfam" id="PF00535">
    <property type="entry name" value="Glycos_transf_2"/>
    <property type="match status" value="1"/>
</dbReference>
<evidence type="ECO:0000259" key="11">
    <source>
        <dbReference type="Pfam" id="PF00535"/>
    </source>
</evidence>
<evidence type="ECO:0000256" key="5">
    <source>
        <dbReference type="ARBA" id="ARBA00023136"/>
    </source>
</evidence>
<gene>
    <name evidence="12" type="ORF">ACFFIA_31520</name>
</gene>
<evidence type="ECO:0000256" key="8">
    <source>
        <dbReference type="ARBA" id="ARBA00038120"/>
    </source>
</evidence>
<comment type="pathway">
    <text evidence="7">Carotenoid biosynthesis; staphyloxanthin biosynthesis; staphyloxanthin from farnesyl diphosphate: step 4/5.</text>
</comment>
<dbReference type="RefSeq" id="WP_377257805.1">
    <property type="nucleotide sequence ID" value="NZ_JBHLUH010000068.1"/>
</dbReference>
<dbReference type="SUPFAM" id="SSF53448">
    <property type="entry name" value="Nucleotide-diphospho-sugar transferases"/>
    <property type="match status" value="1"/>
</dbReference>
<evidence type="ECO:0000256" key="3">
    <source>
        <dbReference type="ARBA" id="ARBA00022676"/>
    </source>
</evidence>
<evidence type="ECO:0000256" key="4">
    <source>
        <dbReference type="ARBA" id="ARBA00022679"/>
    </source>
</evidence>
<evidence type="ECO:0000256" key="2">
    <source>
        <dbReference type="ARBA" id="ARBA00022475"/>
    </source>
</evidence>
<comment type="function">
    <text evidence="6">Catalyzes the glycosylation of 4,4'-diaponeurosporenoate, i.e. the esterification of glucose at the C1'' position with the carboxyl group of 4,4'-diaponeurosporenic acid, to form glycosyl-4,4'-diaponeurosporenoate. This is a step in the biosynthesis of staphyloxanthin, an orange pigment present in most staphylococci strains.</text>
</comment>
<feature type="domain" description="Glycosyltransferase 2-like" evidence="11">
    <location>
        <begin position="3"/>
        <end position="124"/>
    </location>
</feature>
<comment type="similarity">
    <text evidence="8">Belongs to the glycosyltransferase 2 family. CrtQ subfamily.</text>
</comment>
<feature type="region of interest" description="Disordered" evidence="10">
    <location>
        <begin position="274"/>
        <end position="294"/>
    </location>
</feature>
<dbReference type="Proteomes" id="UP001589867">
    <property type="component" value="Unassembled WGS sequence"/>
</dbReference>